<sequence>MRDISFFSEDRYVYLPSTKNPKVILAVSNAEIARNAHKLYNPFSFKAKVLKKISRFLFVSFNGLMLNLIKVKPLEKSDFINYLENKLQTRLTVSIYHATVKDKVVLQLQSGNQICGYLKFPLNTIGQANIEIEKNAIRLLSEKKIVKPCVVVDQYNNIPYFIMSELKGQIESLTDEAVVSLVSRFKKEKKFKLIEHPRVKELYKELKALGLKSYKLKMDSIVRGSTVYYYEVFEHGDFAPWNIVKTDEGLVPFDFEFFVENGIEYFDLIKYHFQVGRLLKKKKPEELSGYIFNKLKIPEVSYIVSLFLVKEIIRLMKAEEPYQFQENVLNHICE</sequence>
<evidence type="ECO:0008006" key="3">
    <source>
        <dbReference type="Google" id="ProtNLM"/>
    </source>
</evidence>
<dbReference type="InterPro" id="IPR011009">
    <property type="entry name" value="Kinase-like_dom_sf"/>
</dbReference>
<accession>A0ABX1RX99</accession>
<keyword evidence="2" id="KW-1185">Reference proteome</keyword>
<name>A0ABX1RX99_9FLAO</name>
<dbReference type="RefSeq" id="WP_169672321.1">
    <property type="nucleotide sequence ID" value="NZ_JABBHF010000004.1"/>
</dbReference>
<protein>
    <recommendedName>
        <fullName evidence="3">Aminoglycoside phosphotransferase domain-containing protein</fullName>
    </recommendedName>
</protein>
<dbReference type="Proteomes" id="UP000746690">
    <property type="component" value="Unassembled WGS sequence"/>
</dbReference>
<evidence type="ECO:0000313" key="1">
    <source>
        <dbReference type="EMBL" id="NMH87635.1"/>
    </source>
</evidence>
<dbReference type="EMBL" id="JABBHF010000004">
    <property type="protein sequence ID" value="NMH87635.1"/>
    <property type="molecule type" value="Genomic_DNA"/>
</dbReference>
<comment type="caution">
    <text evidence="1">The sequence shown here is derived from an EMBL/GenBank/DDBJ whole genome shotgun (WGS) entry which is preliminary data.</text>
</comment>
<reference evidence="1 2" key="1">
    <citation type="submission" date="2020-04" db="EMBL/GenBank/DDBJ databases">
        <title>A Flavivirga sp. nov.</title>
        <authorList>
            <person name="Sun X."/>
        </authorList>
    </citation>
    <scope>NUCLEOTIDE SEQUENCE [LARGE SCALE GENOMIC DNA]</scope>
    <source>
        <strain evidence="1 2">Y03</strain>
    </source>
</reference>
<organism evidence="1 2">
    <name type="scientific">Flavivirga algicola</name>
    <dbReference type="NCBI Taxonomy" id="2729136"/>
    <lineage>
        <taxon>Bacteria</taxon>
        <taxon>Pseudomonadati</taxon>
        <taxon>Bacteroidota</taxon>
        <taxon>Flavobacteriia</taxon>
        <taxon>Flavobacteriales</taxon>
        <taxon>Flavobacteriaceae</taxon>
        <taxon>Flavivirga</taxon>
    </lineage>
</organism>
<evidence type="ECO:0000313" key="2">
    <source>
        <dbReference type="Proteomes" id="UP000746690"/>
    </source>
</evidence>
<gene>
    <name evidence="1" type="ORF">HHX25_08980</name>
</gene>
<proteinExistence type="predicted"/>
<dbReference type="SUPFAM" id="SSF56112">
    <property type="entry name" value="Protein kinase-like (PK-like)"/>
    <property type="match status" value="1"/>
</dbReference>